<dbReference type="PROSITE" id="PS50066">
    <property type="entry name" value="MADS_BOX_2"/>
    <property type="match status" value="1"/>
</dbReference>
<evidence type="ECO:0000256" key="2">
    <source>
        <dbReference type="ARBA" id="ARBA00023015"/>
    </source>
</evidence>
<dbReference type="InterPro" id="IPR036879">
    <property type="entry name" value="TF_MADSbox_sf"/>
</dbReference>
<sequence>MGRGRVQLKRIENKISRQVTFSKRRTGLLKKANEISILCDAEVGLIVFSSKGKLFEYSSDSSLDNTLERYEKYSQADRQLIPNDFGLQGSRTLDQPKLMARVEVLQRNLRNCAGEELDPMSLSELQRLEQQIDSALKRIRSRKSQLSQEYISQLQKKVNLKRGELERALQEHNILLAKQLKEKEKSGIRNTQLEEQNHGQNPSIQQPPSQSLPMISLPSLTLRDTQAEESETQIQAQAQARSANNMSIPHWMISIARK</sequence>
<dbReference type="InterPro" id="IPR033896">
    <property type="entry name" value="MEF2-like_N"/>
</dbReference>
<evidence type="ECO:0000259" key="8">
    <source>
        <dbReference type="PROSITE" id="PS50066"/>
    </source>
</evidence>
<proteinExistence type="predicted"/>
<evidence type="ECO:0000259" key="9">
    <source>
        <dbReference type="PROSITE" id="PS51297"/>
    </source>
</evidence>
<dbReference type="CDD" id="cd00265">
    <property type="entry name" value="MADS_MEF2_like"/>
    <property type="match status" value="1"/>
</dbReference>
<dbReference type="EMBL" id="JAIWQS010000011">
    <property type="protein sequence ID" value="KAJ8751768.1"/>
    <property type="molecule type" value="Genomic_DNA"/>
</dbReference>
<dbReference type="Gene3D" id="3.40.1810.10">
    <property type="entry name" value="Transcription factor, MADS-box"/>
    <property type="match status" value="1"/>
</dbReference>
<keyword evidence="4" id="KW-0804">Transcription</keyword>
<feature type="compositionally biased region" description="Polar residues" evidence="7">
    <location>
        <begin position="232"/>
        <end position="245"/>
    </location>
</feature>
<dbReference type="GO" id="GO:0005634">
    <property type="term" value="C:nucleus"/>
    <property type="evidence" value="ECO:0007669"/>
    <property type="project" value="UniProtKB-SubCell"/>
</dbReference>
<evidence type="ECO:0000313" key="11">
    <source>
        <dbReference type="Proteomes" id="UP001159364"/>
    </source>
</evidence>
<dbReference type="Pfam" id="PF01486">
    <property type="entry name" value="K-box"/>
    <property type="match status" value="1"/>
</dbReference>
<feature type="compositionally biased region" description="Low complexity" evidence="7">
    <location>
        <begin position="202"/>
        <end position="220"/>
    </location>
</feature>
<dbReference type="GO" id="GO:0045944">
    <property type="term" value="P:positive regulation of transcription by RNA polymerase II"/>
    <property type="evidence" value="ECO:0007669"/>
    <property type="project" value="InterPro"/>
</dbReference>
<dbReference type="GO" id="GO:0003700">
    <property type="term" value="F:DNA-binding transcription factor activity"/>
    <property type="evidence" value="ECO:0007669"/>
    <property type="project" value="InterPro"/>
</dbReference>
<dbReference type="PRINTS" id="PR00404">
    <property type="entry name" value="MADSDOMAIN"/>
</dbReference>
<dbReference type="Pfam" id="PF00319">
    <property type="entry name" value="SRF-TF"/>
    <property type="match status" value="1"/>
</dbReference>
<dbReference type="AlphaFoldDB" id="A0AAV8SHX9"/>
<comment type="subcellular location">
    <subcellularLocation>
        <location evidence="1">Nucleus</location>
    </subcellularLocation>
</comment>
<accession>A0AAV8SHX9</accession>
<evidence type="ECO:0000313" key="10">
    <source>
        <dbReference type="EMBL" id="KAJ8751768.1"/>
    </source>
</evidence>
<dbReference type="InterPro" id="IPR002487">
    <property type="entry name" value="TF_Kbox"/>
</dbReference>
<comment type="caution">
    <text evidence="10">The sequence shown here is derived from an EMBL/GenBank/DDBJ whole genome shotgun (WGS) entry which is preliminary data.</text>
</comment>
<dbReference type="PANTHER" id="PTHR48019">
    <property type="entry name" value="SERUM RESPONSE FACTOR HOMOLOG"/>
    <property type="match status" value="1"/>
</dbReference>
<protein>
    <submittedName>
        <fullName evidence="10">Uncharacterized protein</fullName>
    </submittedName>
</protein>
<evidence type="ECO:0000256" key="4">
    <source>
        <dbReference type="ARBA" id="ARBA00023163"/>
    </source>
</evidence>
<dbReference type="GO" id="GO:0000977">
    <property type="term" value="F:RNA polymerase II transcription regulatory region sequence-specific DNA binding"/>
    <property type="evidence" value="ECO:0007669"/>
    <property type="project" value="InterPro"/>
</dbReference>
<keyword evidence="6" id="KW-0175">Coiled coil</keyword>
<evidence type="ECO:0000256" key="6">
    <source>
        <dbReference type="SAM" id="Coils"/>
    </source>
</evidence>
<keyword evidence="5" id="KW-0539">Nucleus</keyword>
<keyword evidence="11" id="KW-1185">Reference proteome</keyword>
<feature type="region of interest" description="Disordered" evidence="7">
    <location>
        <begin position="193"/>
        <end position="245"/>
    </location>
</feature>
<keyword evidence="2" id="KW-0805">Transcription regulation</keyword>
<evidence type="ECO:0000256" key="7">
    <source>
        <dbReference type="SAM" id="MobiDB-lite"/>
    </source>
</evidence>
<dbReference type="GO" id="GO:0046983">
    <property type="term" value="F:protein dimerization activity"/>
    <property type="evidence" value="ECO:0007669"/>
    <property type="project" value="InterPro"/>
</dbReference>
<dbReference type="FunFam" id="3.40.1810.10:FF:000003">
    <property type="entry name" value="MADS-box transcription factor MADS-MC"/>
    <property type="match status" value="1"/>
</dbReference>
<keyword evidence="3" id="KW-0238">DNA-binding</keyword>
<evidence type="ECO:0000256" key="3">
    <source>
        <dbReference type="ARBA" id="ARBA00023125"/>
    </source>
</evidence>
<reference evidence="10 11" key="1">
    <citation type="submission" date="2021-09" db="EMBL/GenBank/DDBJ databases">
        <title>Genomic insights and catalytic innovation underlie evolution of tropane alkaloids biosynthesis.</title>
        <authorList>
            <person name="Wang Y.-J."/>
            <person name="Tian T."/>
            <person name="Huang J.-P."/>
            <person name="Huang S.-X."/>
        </authorList>
    </citation>
    <scope>NUCLEOTIDE SEQUENCE [LARGE SCALE GENOMIC DNA]</scope>
    <source>
        <strain evidence="10">KIB-2018</strain>
        <tissue evidence="10">Leaf</tissue>
    </source>
</reference>
<feature type="domain" description="K-box" evidence="9">
    <location>
        <begin position="88"/>
        <end position="186"/>
    </location>
</feature>
<gene>
    <name evidence="10" type="ORF">K2173_025949</name>
</gene>
<dbReference type="SMART" id="SM00432">
    <property type="entry name" value="MADS"/>
    <property type="match status" value="1"/>
</dbReference>
<dbReference type="SUPFAM" id="SSF55455">
    <property type="entry name" value="SRF-like"/>
    <property type="match status" value="1"/>
</dbReference>
<dbReference type="PROSITE" id="PS51297">
    <property type="entry name" value="K_BOX"/>
    <property type="match status" value="1"/>
</dbReference>
<evidence type="ECO:0000256" key="5">
    <source>
        <dbReference type="ARBA" id="ARBA00023242"/>
    </source>
</evidence>
<organism evidence="10 11">
    <name type="scientific">Erythroxylum novogranatense</name>
    <dbReference type="NCBI Taxonomy" id="1862640"/>
    <lineage>
        <taxon>Eukaryota</taxon>
        <taxon>Viridiplantae</taxon>
        <taxon>Streptophyta</taxon>
        <taxon>Embryophyta</taxon>
        <taxon>Tracheophyta</taxon>
        <taxon>Spermatophyta</taxon>
        <taxon>Magnoliopsida</taxon>
        <taxon>eudicotyledons</taxon>
        <taxon>Gunneridae</taxon>
        <taxon>Pentapetalae</taxon>
        <taxon>rosids</taxon>
        <taxon>fabids</taxon>
        <taxon>Malpighiales</taxon>
        <taxon>Erythroxylaceae</taxon>
        <taxon>Erythroxylum</taxon>
    </lineage>
</organism>
<dbReference type="InterPro" id="IPR050142">
    <property type="entry name" value="MADS-box/MEF2_TF"/>
</dbReference>
<evidence type="ECO:0000256" key="1">
    <source>
        <dbReference type="ARBA" id="ARBA00004123"/>
    </source>
</evidence>
<feature type="coiled-coil region" evidence="6">
    <location>
        <begin position="125"/>
        <end position="182"/>
    </location>
</feature>
<dbReference type="PROSITE" id="PS00350">
    <property type="entry name" value="MADS_BOX_1"/>
    <property type="match status" value="1"/>
</dbReference>
<feature type="domain" description="MADS-box" evidence="8">
    <location>
        <begin position="1"/>
        <end position="61"/>
    </location>
</feature>
<dbReference type="Proteomes" id="UP001159364">
    <property type="component" value="Linkage Group LG11"/>
</dbReference>
<name>A0AAV8SHX9_9ROSI</name>
<dbReference type="InterPro" id="IPR002100">
    <property type="entry name" value="TF_MADSbox"/>
</dbReference>